<organism evidence="3 4">
    <name type="scientific">Blautia caecimuris</name>
    <dbReference type="NCBI Taxonomy" id="1796615"/>
    <lineage>
        <taxon>Bacteria</taxon>
        <taxon>Bacillati</taxon>
        <taxon>Bacillota</taxon>
        <taxon>Clostridia</taxon>
        <taxon>Lachnospirales</taxon>
        <taxon>Lachnospiraceae</taxon>
        <taxon>Blautia</taxon>
    </lineage>
</organism>
<feature type="signal peptide" evidence="2">
    <location>
        <begin position="1"/>
        <end position="24"/>
    </location>
</feature>
<evidence type="ECO:0000313" key="4">
    <source>
        <dbReference type="Proteomes" id="UP001549106"/>
    </source>
</evidence>
<evidence type="ECO:0000313" key="3">
    <source>
        <dbReference type="EMBL" id="MET3749655.1"/>
    </source>
</evidence>
<evidence type="ECO:0008006" key="5">
    <source>
        <dbReference type="Google" id="ProtNLM"/>
    </source>
</evidence>
<keyword evidence="4" id="KW-1185">Reference proteome</keyword>
<comment type="caution">
    <text evidence="3">The sequence shown here is derived from an EMBL/GenBank/DDBJ whole genome shotgun (WGS) entry which is preliminary data.</text>
</comment>
<dbReference type="RefSeq" id="WP_257464125.1">
    <property type="nucleotide sequence ID" value="NZ_JANJZT010000004.1"/>
</dbReference>
<feature type="region of interest" description="Disordered" evidence="1">
    <location>
        <begin position="27"/>
        <end position="47"/>
    </location>
</feature>
<evidence type="ECO:0000256" key="2">
    <source>
        <dbReference type="SAM" id="SignalP"/>
    </source>
</evidence>
<proteinExistence type="predicted"/>
<evidence type="ECO:0000256" key="1">
    <source>
        <dbReference type="SAM" id="MobiDB-lite"/>
    </source>
</evidence>
<reference evidence="3 4" key="1">
    <citation type="submission" date="2024-06" db="EMBL/GenBank/DDBJ databases">
        <title>Genomic Encyclopedia of Type Strains, Phase IV (KMG-IV): sequencing the most valuable type-strain genomes for metagenomic binning, comparative biology and taxonomic classification.</title>
        <authorList>
            <person name="Goeker M."/>
        </authorList>
    </citation>
    <scope>NUCLEOTIDE SEQUENCE [LARGE SCALE GENOMIC DNA]</scope>
    <source>
        <strain evidence="3 4">DSM 29492</strain>
    </source>
</reference>
<name>A0ABV2LZN3_9FIRM</name>
<accession>A0ABV2LZN3</accession>
<feature type="compositionally biased region" description="Low complexity" evidence="1">
    <location>
        <begin position="27"/>
        <end position="46"/>
    </location>
</feature>
<feature type="chain" id="PRO_5046789430" description="DUF4179 domain-containing protein" evidence="2">
    <location>
        <begin position="25"/>
        <end position="407"/>
    </location>
</feature>
<gene>
    <name evidence="3" type="ORF">ABID24_000889</name>
</gene>
<sequence length="407" mass="44950">MRKKYLAFLLAGCMTAGVPSMAWAAEQTTEAAAEETSGGEAAPSEETAAVQTALGTDVYSFQAEYAGNLIQLPVKYEDFTVLGWTLSKNDSPDTMVPPGSYTMVTFNNGEASVYADMMNFGINEAAVSDCLVAGIKFDMSWGDIDLTANPVKLPGGISMGVSNVDDIKAAYGEPCDTYDSDLYTKMTYQKDTYERVELYVYKETNTLLQADIRNFKEPEGFDKGSVSTEVPEIVTNYQTPAALGSDFMDPEVEFMGNLYRLPAPVSAFLDNGWEMKDVAEDAFVEGVGLEFIDMMKDNQTVSFSVYNLTENATSVENCFVTELDFGSYDPEVLALKLSENITLGADKSELIAKAGERGYLYEDEDNYLTIYPDKDSKLEHSVQFWFNEEESTTKVASITVHHEMDEE</sequence>
<dbReference type="Proteomes" id="UP001549106">
    <property type="component" value="Unassembled WGS sequence"/>
</dbReference>
<protein>
    <recommendedName>
        <fullName evidence="5">DUF4179 domain-containing protein</fullName>
    </recommendedName>
</protein>
<dbReference type="EMBL" id="JBEPMJ010000004">
    <property type="protein sequence ID" value="MET3749655.1"/>
    <property type="molecule type" value="Genomic_DNA"/>
</dbReference>
<keyword evidence="2" id="KW-0732">Signal</keyword>